<feature type="compositionally biased region" description="Polar residues" evidence="5">
    <location>
        <begin position="2729"/>
        <end position="2738"/>
    </location>
</feature>
<dbReference type="CDD" id="cd08694">
    <property type="entry name" value="C2_Dock-A"/>
    <property type="match status" value="1"/>
</dbReference>
<keyword evidence="3" id="KW-0862">Zinc</keyword>
<accession>A0A151XGA9</accession>
<sequence length="2791" mass="319673">MKDDFPTCALHRDDQTEKLSEEQNRQSLSTQSDNLLKQTVRSIQKQSMKHETHKKPFVKLHADVEMMKSFLEKLSNTVVEDKITEAGTSNIISYDHGIPYSLRSLNGVSSVKASSNLGMRENKSVSKKSRFDTEFNIKREENGIDLEKVTSKVDWKNIMAHFKCKESTISLTRCDEQPRNSYQISAFKAMKNTCLTPGSNFQESDVRNEVKLKNVEVSLERLIVIPTVHIKEKTPDVEKHNNNYFLCKICKESFSSKLAKRIHIKSSHIAYMSSICSARYKLKHKLLQHYLREHVSKQNQCCICYVLLPDYEALKQHLNVHCLKYIPRQDDQCLVDIELKCNLTKKSKCLHDETFLSRTSLKEHQSRCTVQKEMKEDQKDSMEEGNSYSKDIPEIQHKKTDENIVDITCYERLNPDDLYNPLNSDCAQKSNEDQISLHSKKEQKINEANENILVNNNLIEEKIGTINESQDSERLLENNSIISNQDVANMQLNNIATKNRTYPCDICGKQFQTPKNLEIHVRNFSFTSDVCPMCGTGFSSKRLLQTHITAAHVPHISKTYTFHCVFCNQGFFKKYDLRSHILHLHGQQVLNTLTRNSNINQEKSNESITHSTVCNVCNLVFETHDHYVEHRMYYYKNHTFRCSLCEQNFQGMYMFHHHNKLTHCPEDKRKSYNYICDICHEGFNHESHFYSHNMHVHSNEVNLDETAKESEDIKNRNRDYSSNIQKQIRNCSTDQKKQNEHLSNEYTCQICQIKCRNMDHMVMHKEFYSNDGNFRCDKCNRRCRRFDFLNQHKKLTHSLRDVYNGHMCHICGEILETGISLKCHEKHFHSNITSNNTDNWKNCNQLSSSNIIYPDESKNNTRNVTEYKCLFCDMKFFAPNAVQTHIVHVHIDDIIAKRATLKLALPITNSNSIQEQFEIGQIPSTSSLSSASSSSSSSSSPSSTKSKLAKLLQRSTIQQSNNYILSTMAKSGMNGKTVKLLKDFRTIHSKNTITEKTSISCINKSKDSISTCSIIASNMESKTDISVSSSVATTSRIVAPDTEVGNNASVFLSTGSTIFKTVSNTEAKDNPSISLPESINNLRKGYEISLKSDINLDIQARRGLANTRACGTSDTECRRGPKKEQEPRSSGAGERPRATCPPQVSSRIPTGLRNNRARVIGGTTRVQQCWRVGSPRNRFHRESLCAAFRNVRDENPHLVLGNVAIARKMGFPEVILPGDVRNDLYLTLISGEFSKGSKSTDKNVEVTVKVCNEYGIAIPGVMTLGGGVSPIDEYRSVIYYHEDKPRWCETFKIAIPIEEFKQAHLKFTFKHRSSNEAKDKSEKPFALSYVRLMQRNGTTLQDIQHELLVYKLEQKKYEENDISYFKLPSTRGELAELNMEKKPSLGSLTLTSKDSFLIATNICSTKLTQNVDLLGLLNWASHNTDLKESLAALMKVDGEEIVKFLQDVLDALFNILMSNSDSDVYDDMVFECLLYIIGLVSDRKYQHFQPVLDLYISESFSATLAYKKLIAVLRKRIDSVSNGDGQERDLLLKTMKSLQYCMRLNQDEEEFSQTLTDLLRSIVNLMSHETDGTLLVQGACLKYLPTTIPHLLRVYSGKQLSTILTDLLVTLPTGRLTKQKMMTVNDIVHSPLFLNADCRAILLPRITILVRDLLESKEEGLSSTPGKSVAKVARLLGENRHRLNQHRGYSEEVELCVRILSDILELTFRKDIGSTVSDVKEIMLTALRTIIQTVISMDRENPLVGNLVSVMLAIFRQMTQLHYEVYINHFGTKIDLLDFLMEILLVFKDLVSRSVFPGDWCEMIMLQNNIILNSLRYFSATIRDYFFTEFEQQAWSNFFHCAIAFLTQPALQLETFTSAKRNRIIKRYKDMRRATVFEIRSMWFNLGQHKILFVPALVGAILEMALIPDTELRKATIPIFFDMMQCEYYSSRIVEGYGDTKRDPAHIKANFTEYENEMIAKLDILVEGGRGDEYFRTLWTDVMGSLCEKHSTMREQGLRFVDTISRLMERLLQYRDIIHAESQEHRMLCTVNLLEFYSEINRKEMYIRYVNKLCELHLECDNYTEAAYSLKLHSQLLAWSDQPLSPLLISHRYPLCQTHRELKEALYNDIIDYFDKGRMWECALVVCKELISQYEEETFDYLQLSVLLIRMAKFYDCIVKQLRPEPEYFRVAYYGKGHPAFLQNKVFVYRGKEYERLSDFCTRTLNQLPNAEQMNKLSPPTTEMLESYQQYVQINKVEPLMDEKRHRLSGKPVTAEAVLRYHRVNDVQRFRFSRPAPRKEIIAVNNDKEKEVNTSTNNSNEFASLWLERTVLVTSYPLPGILRWFPVTSSETYLVSPLRNAIETMEATNTALRDLIIANRSDPSLPLNPLSMKLNGILDPAVMGGIDNYEKAFLNAEYKDSHPEESSDLLKLEGLIAEQIPLLSVGLQLHKTRAPTELAPFHQRLEQCFTSMRNQVEAKYGKRTCDLQIESLTQTVTMRRPPISRGDNHCLSESNMNNSDYTYSVITPFSCITHYRVSSLTRSQVATFKSLTSFNFNNNTPSSNTQNINLSRNNSIRSHILSTASLQKALGNPSPGTYKKKDSKRRSSRKSDSAAVTKTDQPTSQWYTTTEISSSIQQATSSVTSLISNLQSTHIFELRQELTPKRPLRSEAEKERRMSNRWSGQSHYLRNINNGLESSGLGKGNRDSVGTTDSTASEDDPPPPLPIKMREADYCNLPEELSTNQSALNNLNKSSGQWKNKLPTPTDDDVDSHSKPPTPPPKPKRPVHNLNKNTFSSNDVENSFVEDSSTA</sequence>
<dbReference type="InterPro" id="IPR013087">
    <property type="entry name" value="Znf_C2H2_type"/>
</dbReference>
<dbReference type="InterPro" id="IPR046769">
    <property type="entry name" value="DOCKER_Lobe_A"/>
</dbReference>
<dbReference type="InterPro" id="IPR026791">
    <property type="entry name" value="DOCK"/>
</dbReference>
<dbReference type="InterPro" id="IPR035892">
    <property type="entry name" value="C2_domain_sf"/>
</dbReference>
<evidence type="ECO:0000256" key="3">
    <source>
        <dbReference type="PROSITE-ProRule" id="PRU00042"/>
    </source>
</evidence>
<dbReference type="PROSITE" id="PS00028">
    <property type="entry name" value="ZINC_FINGER_C2H2_1"/>
    <property type="match status" value="8"/>
</dbReference>
<dbReference type="PROSITE" id="PS50157">
    <property type="entry name" value="ZINC_FINGER_C2H2_2"/>
    <property type="match status" value="5"/>
</dbReference>
<dbReference type="Gene3D" id="1.25.40.410">
    <property type="match status" value="1"/>
</dbReference>
<dbReference type="GO" id="GO:0031267">
    <property type="term" value="F:small GTPase binding"/>
    <property type="evidence" value="ECO:0007669"/>
    <property type="project" value="TreeGrafter"/>
</dbReference>
<proteinExistence type="inferred from homology"/>
<dbReference type="Gene3D" id="3.30.160.60">
    <property type="entry name" value="Classic Zinc Finger"/>
    <property type="match status" value="1"/>
</dbReference>
<dbReference type="Gene3D" id="2.60.40.150">
    <property type="entry name" value="C2 domain"/>
    <property type="match status" value="1"/>
</dbReference>
<evidence type="ECO:0000259" key="7">
    <source>
        <dbReference type="PROSITE" id="PS51650"/>
    </source>
</evidence>
<keyword evidence="10" id="KW-1185">Reference proteome</keyword>
<dbReference type="Pfam" id="PF23554">
    <property type="entry name" value="TPR_DOCK"/>
    <property type="match status" value="1"/>
</dbReference>
<name>A0A151XGA9_9HYME</name>
<keyword evidence="3" id="KW-0479">Metal-binding</keyword>
<feature type="domain" description="C2H2-type" evidence="6">
    <location>
        <begin position="640"/>
        <end position="668"/>
    </location>
</feature>
<evidence type="ECO:0000313" key="9">
    <source>
        <dbReference type="EMBL" id="KYQ59426.1"/>
    </source>
</evidence>
<evidence type="ECO:0000259" key="8">
    <source>
        <dbReference type="PROSITE" id="PS51651"/>
    </source>
</evidence>
<dbReference type="SUPFAM" id="SSF57667">
    <property type="entry name" value="beta-beta-alpha zinc fingers"/>
    <property type="match status" value="1"/>
</dbReference>
<dbReference type="SMART" id="SM00355">
    <property type="entry name" value="ZnF_C2H2"/>
    <property type="match status" value="13"/>
</dbReference>
<feature type="region of interest" description="Disordered" evidence="5">
    <location>
        <begin position="1107"/>
        <end position="1149"/>
    </location>
</feature>
<keyword evidence="1" id="KW-0597">Phosphoprotein</keyword>
<evidence type="ECO:0000256" key="5">
    <source>
        <dbReference type="SAM" id="MobiDB-lite"/>
    </source>
</evidence>
<dbReference type="GO" id="GO:0016477">
    <property type="term" value="P:cell migration"/>
    <property type="evidence" value="ECO:0007669"/>
    <property type="project" value="TreeGrafter"/>
</dbReference>
<dbReference type="InterPro" id="IPR036236">
    <property type="entry name" value="Znf_C2H2_sf"/>
</dbReference>
<dbReference type="FunFam" id="1.20.58.740:FF:000004">
    <property type="entry name" value="Dedicator of cytokinesis protein 1"/>
    <property type="match status" value="1"/>
</dbReference>
<dbReference type="Pfam" id="PF06920">
    <property type="entry name" value="DHR-2_Lobe_A"/>
    <property type="match status" value="1"/>
</dbReference>
<evidence type="ECO:0000256" key="1">
    <source>
        <dbReference type="ARBA" id="ARBA00022553"/>
    </source>
</evidence>
<feature type="domain" description="C2H2-type" evidence="6">
    <location>
        <begin position="774"/>
        <end position="798"/>
    </location>
</feature>
<dbReference type="EMBL" id="KQ982173">
    <property type="protein sequence ID" value="KYQ59426.1"/>
    <property type="molecule type" value="Genomic_DNA"/>
</dbReference>
<dbReference type="Proteomes" id="UP000075809">
    <property type="component" value="Unassembled WGS sequence"/>
</dbReference>
<feature type="region of interest" description="Disordered" evidence="5">
    <location>
        <begin position="2729"/>
        <end position="2791"/>
    </location>
</feature>
<feature type="domain" description="C2H2-type" evidence="6">
    <location>
        <begin position="674"/>
        <end position="702"/>
    </location>
</feature>
<dbReference type="Gene3D" id="1.20.58.740">
    <property type="match status" value="1"/>
</dbReference>
<dbReference type="InterPro" id="IPR046773">
    <property type="entry name" value="DOCKER_Lobe_C"/>
</dbReference>
<dbReference type="InterPro" id="IPR043161">
    <property type="entry name" value="DOCK_C_lobe_A"/>
</dbReference>
<evidence type="ECO:0000259" key="6">
    <source>
        <dbReference type="PROSITE" id="PS50157"/>
    </source>
</evidence>
<evidence type="ECO:0000313" key="10">
    <source>
        <dbReference type="Proteomes" id="UP000075809"/>
    </source>
</evidence>
<feature type="domain" description="C2H2-type" evidence="6">
    <location>
        <begin position="562"/>
        <end position="585"/>
    </location>
</feature>
<feature type="compositionally biased region" description="Polar residues" evidence="5">
    <location>
        <begin position="2660"/>
        <end position="2677"/>
    </location>
</feature>
<evidence type="ECO:0000256" key="4">
    <source>
        <dbReference type="PROSITE-ProRule" id="PRU00983"/>
    </source>
</evidence>
<dbReference type="Pfam" id="PF00096">
    <property type="entry name" value="zf-C2H2"/>
    <property type="match status" value="2"/>
</dbReference>
<feature type="compositionally biased region" description="Polar residues" evidence="5">
    <location>
        <begin position="2770"/>
        <end position="2791"/>
    </location>
</feature>
<dbReference type="InterPro" id="IPR011989">
    <property type="entry name" value="ARM-like"/>
</dbReference>
<dbReference type="InterPro" id="IPR043162">
    <property type="entry name" value="DOCK_C_lobe_C"/>
</dbReference>
<keyword evidence="3" id="KW-0863">Zinc-finger</keyword>
<feature type="compositionally biased region" description="Basic and acidic residues" evidence="5">
    <location>
        <begin position="1115"/>
        <end position="1127"/>
    </location>
</feature>
<gene>
    <name evidence="9" type="ORF">ALC60_01599</name>
</gene>
<evidence type="ECO:0000256" key="2">
    <source>
        <dbReference type="ARBA" id="ARBA00022658"/>
    </source>
</evidence>
<dbReference type="SUPFAM" id="SSF48371">
    <property type="entry name" value="ARM repeat"/>
    <property type="match status" value="1"/>
</dbReference>
<dbReference type="PANTHER" id="PTHR45653:SF10">
    <property type="entry name" value="MYOBLAST CITY, ISOFORM B"/>
    <property type="match status" value="1"/>
</dbReference>
<dbReference type="STRING" id="64791.A0A151XGA9"/>
<dbReference type="PROSITE" id="PS51650">
    <property type="entry name" value="C2_DOCK"/>
    <property type="match status" value="1"/>
</dbReference>
<dbReference type="PANTHER" id="PTHR45653">
    <property type="entry name" value="DEDICATOR OF CYTOKINESIS"/>
    <property type="match status" value="1"/>
</dbReference>
<dbReference type="InterPro" id="IPR027007">
    <property type="entry name" value="C2_DOCK-type_domain"/>
</dbReference>
<dbReference type="InterPro" id="IPR056372">
    <property type="entry name" value="TPR_DOCK"/>
</dbReference>
<dbReference type="InterPro" id="IPR046770">
    <property type="entry name" value="DOCKER_Lobe_B"/>
</dbReference>
<feature type="region of interest" description="Disordered" evidence="5">
    <location>
        <begin position="367"/>
        <end position="388"/>
    </location>
</feature>
<dbReference type="PROSITE" id="PS51651">
    <property type="entry name" value="DOCKER"/>
    <property type="match status" value="1"/>
</dbReference>
<feature type="compositionally biased region" description="Basic and acidic residues" evidence="5">
    <location>
        <begin position="2646"/>
        <end position="2658"/>
    </location>
</feature>
<dbReference type="InterPro" id="IPR027357">
    <property type="entry name" value="DOCKER_dom"/>
</dbReference>
<dbReference type="CDD" id="cd11697">
    <property type="entry name" value="DHR2_DOCK_A"/>
    <property type="match status" value="1"/>
</dbReference>
<dbReference type="Pfam" id="PF20421">
    <property type="entry name" value="DHR-2_Lobe_C"/>
    <property type="match status" value="1"/>
</dbReference>
<dbReference type="Pfam" id="PF20422">
    <property type="entry name" value="DHR-2_Lobe_B"/>
    <property type="match status" value="1"/>
</dbReference>
<feature type="domain" description="DOCKER" evidence="8">
    <location>
        <begin position="2037"/>
        <end position="2465"/>
    </location>
</feature>
<dbReference type="InterPro" id="IPR047026">
    <property type="entry name" value="DOCK1_C2"/>
</dbReference>
<reference evidence="9 10" key="1">
    <citation type="submission" date="2015-09" db="EMBL/GenBank/DDBJ databases">
        <title>Trachymyrmex zeteki WGS genome.</title>
        <authorList>
            <person name="Nygaard S."/>
            <person name="Hu H."/>
            <person name="Boomsma J."/>
            <person name="Zhang G."/>
        </authorList>
    </citation>
    <scope>NUCLEOTIDE SEQUENCE [LARGE SCALE GENOMIC DNA]</scope>
    <source>
        <strain evidence="9">Tzet28-1</strain>
        <tissue evidence="9">Whole body</tissue>
    </source>
</reference>
<dbReference type="GO" id="GO:0008270">
    <property type="term" value="F:zinc ion binding"/>
    <property type="evidence" value="ECO:0007669"/>
    <property type="project" value="UniProtKB-KW"/>
</dbReference>
<protein>
    <submittedName>
        <fullName evidence="9">Dedicator of cytokinesis protein 1</fullName>
    </submittedName>
</protein>
<feature type="compositionally biased region" description="Polar residues" evidence="5">
    <location>
        <begin position="25"/>
        <end position="35"/>
    </location>
</feature>
<feature type="region of interest" description="Disordered" evidence="5">
    <location>
        <begin position="1"/>
        <end position="35"/>
    </location>
</feature>
<comment type="similarity">
    <text evidence="4">Belongs to the DOCK family.</text>
</comment>
<feature type="domain" description="C2H2-type" evidence="6">
    <location>
        <begin position="502"/>
        <end position="522"/>
    </location>
</feature>
<feature type="region of interest" description="Disordered" evidence="5">
    <location>
        <begin position="2646"/>
        <end position="2709"/>
    </location>
</feature>
<keyword evidence="2" id="KW-0344">Guanine-nucleotide releasing factor</keyword>
<dbReference type="Pfam" id="PF14429">
    <property type="entry name" value="DOCK-C2"/>
    <property type="match status" value="1"/>
</dbReference>
<dbReference type="GO" id="GO:0007520">
    <property type="term" value="P:myoblast fusion"/>
    <property type="evidence" value="ECO:0007669"/>
    <property type="project" value="TreeGrafter"/>
</dbReference>
<dbReference type="InterPro" id="IPR016024">
    <property type="entry name" value="ARM-type_fold"/>
</dbReference>
<feature type="region of interest" description="Disordered" evidence="5">
    <location>
        <begin position="2568"/>
        <end position="2604"/>
    </location>
</feature>
<feature type="domain" description="C2 DOCK-type" evidence="7">
    <location>
        <begin position="1221"/>
        <end position="1403"/>
    </location>
</feature>
<dbReference type="GO" id="GO:0007264">
    <property type="term" value="P:small GTPase-mediated signal transduction"/>
    <property type="evidence" value="ECO:0007669"/>
    <property type="project" value="InterPro"/>
</dbReference>
<dbReference type="GO" id="GO:0005886">
    <property type="term" value="C:plasma membrane"/>
    <property type="evidence" value="ECO:0007669"/>
    <property type="project" value="TreeGrafter"/>
</dbReference>
<organism evidence="9 10">
    <name type="scientific">Mycetomoellerius zeteki</name>
    <dbReference type="NCBI Taxonomy" id="64791"/>
    <lineage>
        <taxon>Eukaryota</taxon>
        <taxon>Metazoa</taxon>
        <taxon>Ecdysozoa</taxon>
        <taxon>Arthropoda</taxon>
        <taxon>Hexapoda</taxon>
        <taxon>Insecta</taxon>
        <taxon>Pterygota</taxon>
        <taxon>Neoptera</taxon>
        <taxon>Endopterygota</taxon>
        <taxon>Hymenoptera</taxon>
        <taxon>Apocrita</taxon>
        <taxon>Aculeata</taxon>
        <taxon>Formicoidea</taxon>
        <taxon>Formicidae</taxon>
        <taxon>Myrmicinae</taxon>
        <taxon>Mycetomoellerius</taxon>
    </lineage>
</organism>
<dbReference type="Gene3D" id="1.25.10.10">
    <property type="entry name" value="Leucine-rich Repeat Variant"/>
    <property type="match status" value="1"/>
</dbReference>
<dbReference type="GO" id="GO:0005085">
    <property type="term" value="F:guanyl-nucleotide exchange factor activity"/>
    <property type="evidence" value="ECO:0007669"/>
    <property type="project" value="UniProtKB-KW"/>
</dbReference>
<feature type="compositionally biased region" description="Basic and acidic residues" evidence="5">
    <location>
        <begin position="1"/>
        <end position="24"/>
    </location>
</feature>
<dbReference type="GO" id="GO:0005737">
    <property type="term" value="C:cytoplasm"/>
    <property type="evidence" value="ECO:0007669"/>
    <property type="project" value="TreeGrafter"/>
</dbReference>
<feature type="compositionally biased region" description="Polar residues" evidence="5">
    <location>
        <begin position="2594"/>
        <end position="2604"/>
    </location>
</feature>
<feature type="compositionally biased region" description="Basic and acidic residues" evidence="5">
    <location>
        <begin position="367"/>
        <end position="382"/>
    </location>
</feature>